<name>A0A377FUB9_9BACL</name>
<accession>A0A377FUB9</accession>
<evidence type="ECO:0000259" key="3">
    <source>
        <dbReference type="PROSITE" id="PS50893"/>
    </source>
</evidence>
<dbReference type="InterPro" id="IPR003593">
    <property type="entry name" value="AAA+_ATPase"/>
</dbReference>
<dbReference type="STRING" id="1397694.GCA_000702585_01788"/>
<evidence type="ECO:0000256" key="1">
    <source>
        <dbReference type="ARBA" id="ARBA00022741"/>
    </source>
</evidence>
<dbReference type="SUPFAM" id="SSF52540">
    <property type="entry name" value="P-loop containing nucleoside triphosphate hydrolases"/>
    <property type="match status" value="1"/>
</dbReference>
<dbReference type="OrthoDB" id="2350852at2"/>
<dbReference type="InterPro" id="IPR050334">
    <property type="entry name" value="Molybdenum_import_ModC"/>
</dbReference>
<dbReference type="GO" id="GO:0016887">
    <property type="term" value="F:ATP hydrolysis activity"/>
    <property type="evidence" value="ECO:0007669"/>
    <property type="project" value="InterPro"/>
</dbReference>
<dbReference type="CDD" id="cd00267">
    <property type="entry name" value="ABC_ATPase"/>
    <property type="match status" value="1"/>
</dbReference>
<protein>
    <submittedName>
        <fullName evidence="4">HMP/thiamine import ATP-binding protein YkoD</fullName>
        <ecNumber evidence="4">3.6.3.-</ecNumber>
    </submittedName>
</protein>
<dbReference type="SMART" id="SM00382">
    <property type="entry name" value="AAA"/>
    <property type="match status" value="1"/>
</dbReference>
<dbReference type="PANTHER" id="PTHR43514">
    <property type="entry name" value="ABC TRANSPORTER I FAMILY MEMBER 10"/>
    <property type="match status" value="1"/>
</dbReference>
<dbReference type="RefSeq" id="WP_029334822.1">
    <property type="nucleotide sequence ID" value="NZ_UGGP01000001.1"/>
</dbReference>
<keyword evidence="4" id="KW-0378">Hydrolase</keyword>
<dbReference type="EMBL" id="UGGP01000001">
    <property type="protein sequence ID" value="STO07923.1"/>
    <property type="molecule type" value="Genomic_DNA"/>
</dbReference>
<feature type="domain" description="ABC transporter" evidence="3">
    <location>
        <begin position="144"/>
        <end position="318"/>
    </location>
</feature>
<evidence type="ECO:0000313" key="4">
    <source>
        <dbReference type="EMBL" id="STO07923.1"/>
    </source>
</evidence>
<keyword evidence="2 4" id="KW-0067">ATP-binding</keyword>
<dbReference type="Gene3D" id="3.40.50.300">
    <property type="entry name" value="P-loop containing nucleotide triphosphate hydrolases"/>
    <property type="match status" value="3"/>
</dbReference>
<dbReference type="AlphaFoldDB" id="A0A377FUB9"/>
<dbReference type="Pfam" id="PF00005">
    <property type="entry name" value="ABC_tran"/>
    <property type="match status" value="1"/>
</dbReference>
<evidence type="ECO:0000256" key="2">
    <source>
        <dbReference type="ARBA" id="ARBA00022840"/>
    </source>
</evidence>
<dbReference type="GO" id="GO:0005524">
    <property type="term" value="F:ATP binding"/>
    <property type="evidence" value="ECO:0007669"/>
    <property type="project" value="UniProtKB-KW"/>
</dbReference>
<dbReference type="InterPro" id="IPR027417">
    <property type="entry name" value="P-loop_NTPase"/>
</dbReference>
<evidence type="ECO:0000313" key="5">
    <source>
        <dbReference type="Proteomes" id="UP000254060"/>
    </source>
</evidence>
<dbReference type="PANTHER" id="PTHR43514:SF4">
    <property type="entry name" value="ABC TRANSPORTER I FAMILY MEMBER 10"/>
    <property type="match status" value="1"/>
</dbReference>
<keyword evidence="1" id="KW-0547">Nucleotide-binding</keyword>
<dbReference type="PROSITE" id="PS50893">
    <property type="entry name" value="ABC_TRANSPORTER_2"/>
    <property type="match status" value="1"/>
</dbReference>
<sequence length="319" mass="35293">MHWLSSEDTRDVEEWMASVGAKAVRLDEPLAGRVASLVIGDDALQGSEVVALLQIDHLMNKRFDECSSGERQLVRIAHALTNRPQALVLFEPFRHLDRYRREHLTMLLERLAKLNVKIAYTERARETGTPPSFSVISSRGEGTIDVRDVSYRHPLQPVYAVEHVTFASDGPGLTAFIGSNGSGKSTLLELMAKSVRPLQGKLKLSSRPVYLPPEEEYGPFPEAPKRRVEQLKAVLVSEAPLFLLDEPTVGLTDQERAGFLNALVEKSRTACLICATHDAAILAAADRIVALSNGRVVFDGTYELFLERSMVWSLSSSLS</sequence>
<gene>
    <name evidence="4" type="primary">ykoD_1</name>
    <name evidence="4" type="ORF">NCTC13163_01284</name>
</gene>
<dbReference type="InterPro" id="IPR003439">
    <property type="entry name" value="ABC_transporter-like_ATP-bd"/>
</dbReference>
<organism evidence="4 5">
    <name type="scientific">Exiguobacterium aurantiacum</name>
    <dbReference type="NCBI Taxonomy" id="33987"/>
    <lineage>
        <taxon>Bacteria</taxon>
        <taxon>Bacillati</taxon>
        <taxon>Bacillota</taxon>
        <taxon>Bacilli</taxon>
        <taxon>Bacillales</taxon>
        <taxon>Bacillales Family XII. Incertae Sedis</taxon>
        <taxon>Exiguobacterium</taxon>
    </lineage>
</organism>
<reference evidence="4 5" key="1">
    <citation type="submission" date="2018-06" db="EMBL/GenBank/DDBJ databases">
        <authorList>
            <consortium name="Pathogen Informatics"/>
            <person name="Doyle S."/>
        </authorList>
    </citation>
    <scope>NUCLEOTIDE SEQUENCE [LARGE SCALE GENOMIC DNA]</scope>
    <source>
        <strain evidence="4 5">NCTC13163</strain>
    </source>
</reference>
<dbReference type="Proteomes" id="UP000254060">
    <property type="component" value="Unassembled WGS sequence"/>
</dbReference>
<dbReference type="EC" id="3.6.3.-" evidence="4"/>
<proteinExistence type="predicted"/>